<name>A0AAN8FLL8_TRICO</name>
<dbReference type="EMBL" id="WIXE01011768">
    <property type="protein sequence ID" value="KAK5976512.1"/>
    <property type="molecule type" value="Genomic_DNA"/>
</dbReference>
<organism evidence="2 3">
    <name type="scientific">Trichostrongylus colubriformis</name>
    <name type="common">Black scour worm</name>
    <dbReference type="NCBI Taxonomy" id="6319"/>
    <lineage>
        <taxon>Eukaryota</taxon>
        <taxon>Metazoa</taxon>
        <taxon>Ecdysozoa</taxon>
        <taxon>Nematoda</taxon>
        <taxon>Chromadorea</taxon>
        <taxon>Rhabditida</taxon>
        <taxon>Rhabditina</taxon>
        <taxon>Rhabditomorpha</taxon>
        <taxon>Strongyloidea</taxon>
        <taxon>Trichostrongylidae</taxon>
        <taxon>Trichostrongylus</taxon>
    </lineage>
</organism>
<dbReference type="AlphaFoldDB" id="A0AAN8FLL8"/>
<sequence>MMATELADQCPDIGAPMEKNIPHTRASFKIQLTEKEMRLIKPEDIEESEKLLAEKKGNRSRLGQIVSRALDEAKKNAKRNGDIEEASDDEQKRL</sequence>
<accession>A0AAN8FLL8</accession>
<evidence type="ECO:0000313" key="2">
    <source>
        <dbReference type="EMBL" id="KAK5976512.1"/>
    </source>
</evidence>
<comment type="caution">
    <text evidence="2">The sequence shown here is derived from an EMBL/GenBank/DDBJ whole genome shotgun (WGS) entry which is preliminary data.</text>
</comment>
<evidence type="ECO:0000256" key="1">
    <source>
        <dbReference type="SAM" id="MobiDB-lite"/>
    </source>
</evidence>
<gene>
    <name evidence="2" type="ORF">GCK32_019792</name>
</gene>
<feature type="region of interest" description="Disordered" evidence="1">
    <location>
        <begin position="1"/>
        <end position="20"/>
    </location>
</feature>
<keyword evidence="3" id="KW-1185">Reference proteome</keyword>
<dbReference type="Proteomes" id="UP001331761">
    <property type="component" value="Unassembled WGS sequence"/>
</dbReference>
<evidence type="ECO:0000313" key="3">
    <source>
        <dbReference type="Proteomes" id="UP001331761"/>
    </source>
</evidence>
<feature type="compositionally biased region" description="Basic and acidic residues" evidence="1">
    <location>
        <begin position="69"/>
        <end position="82"/>
    </location>
</feature>
<protein>
    <submittedName>
        <fullName evidence="2">Uncharacterized protein</fullName>
    </submittedName>
</protein>
<reference evidence="2 3" key="1">
    <citation type="submission" date="2019-10" db="EMBL/GenBank/DDBJ databases">
        <title>Assembly and Annotation for the nematode Trichostrongylus colubriformis.</title>
        <authorList>
            <person name="Martin J."/>
        </authorList>
    </citation>
    <scope>NUCLEOTIDE SEQUENCE [LARGE SCALE GENOMIC DNA]</scope>
    <source>
        <strain evidence="2">G859</strain>
        <tissue evidence="2">Whole worm</tissue>
    </source>
</reference>
<feature type="region of interest" description="Disordered" evidence="1">
    <location>
        <begin position="54"/>
        <end position="94"/>
    </location>
</feature>
<proteinExistence type="predicted"/>